<dbReference type="EMBL" id="LLYB01000045">
    <property type="protein sequence ID" value="KRR26582.1"/>
    <property type="molecule type" value="Genomic_DNA"/>
</dbReference>
<protein>
    <submittedName>
        <fullName evidence="2">VirK protein</fullName>
    </submittedName>
</protein>
<sequence length="149" mass="15839">MKFSRRCLSILFSLLSAASVSTIAKADEPSPKYVEVLSALQAGKNVKLILDLSRCTTRDGGKPGPATQAGLLISAFRVTAQNGISFSNAHQTVDSSGQPVTEYIRHSLSREGKLTVRASKLIVGATEVVNQGEFVCELPDGAKFVSSLQ</sequence>
<dbReference type="RefSeq" id="WP_057856942.1">
    <property type="nucleotide sequence ID" value="NZ_LLYB01000045.1"/>
</dbReference>
<keyword evidence="1" id="KW-0732">Signal</keyword>
<dbReference type="Proteomes" id="UP000051660">
    <property type="component" value="Unassembled WGS sequence"/>
</dbReference>
<evidence type="ECO:0000313" key="3">
    <source>
        <dbReference type="Proteomes" id="UP000051660"/>
    </source>
</evidence>
<dbReference type="InterPro" id="IPR010694">
    <property type="entry name" value="Uncharacterised_VirK"/>
</dbReference>
<feature type="chain" id="PRO_5006445105" evidence="1">
    <location>
        <begin position="27"/>
        <end position="149"/>
    </location>
</feature>
<dbReference type="OrthoDB" id="8251155at2"/>
<dbReference type="Pfam" id="PF06903">
    <property type="entry name" value="VirK"/>
    <property type="match status" value="1"/>
</dbReference>
<feature type="signal peptide" evidence="1">
    <location>
        <begin position="1"/>
        <end position="26"/>
    </location>
</feature>
<accession>A0A0R3NAV9</accession>
<organism evidence="2 3">
    <name type="scientific">Bradyrhizobium lablabi</name>
    <dbReference type="NCBI Taxonomy" id="722472"/>
    <lineage>
        <taxon>Bacteria</taxon>
        <taxon>Pseudomonadati</taxon>
        <taxon>Pseudomonadota</taxon>
        <taxon>Alphaproteobacteria</taxon>
        <taxon>Hyphomicrobiales</taxon>
        <taxon>Nitrobacteraceae</taxon>
        <taxon>Bradyrhizobium</taxon>
    </lineage>
</organism>
<dbReference type="AlphaFoldDB" id="A0A0R3NAV9"/>
<proteinExistence type="predicted"/>
<reference evidence="2 3" key="1">
    <citation type="submission" date="2014-03" db="EMBL/GenBank/DDBJ databases">
        <title>Bradyrhizobium valentinum sp. nov., isolated from effective nodules of Lupinus mariae-josephae, a lupine endemic of basic-lime soils in Eastern Spain.</title>
        <authorList>
            <person name="Duran D."/>
            <person name="Rey L."/>
            <person name="Navarro A."/>
            <person name="Busquets A."/>
            <person name="Imperial J."/>
            <person name="Ruiz-Argueso T."/>
        </authorList>
    </citation>
    <scope>NUCLEOTIDE SEQUENCE [LARGE SCALE GENOMIC DNA]</scope>
    <source>
        <strain evidence="2 3">CCBAU 23086</strain>
    </source>
</reference>
<evidence type="ECO:0000256" key="1">
    <source>
        <dbReference type="SAM" id="SignalP"/>
    </source>
</evidence>
<name>A0A0R3NAV9_9BRAD</name>
<comment type="caution">
    <text evidence="2">The sequence shown here is derived from an EMBL/GenBank/DDBJ whole genome shotgun (WGS) entry which is preliminary data.</text>
</comment>
<gene>
    <name evidence="2" type="ORF">CQ14_40345</name>
</gene>
<evidence type="ECO:0000313" key="2">
    <source>
        <dbReference type="EMBL" id="KRR26582.1"/>
    </source>
</evidence>